<dbReference type="AlphaFoldDB" id="A0AA37IZE6"/>
<gene>
    <name evidence="1" type="ORF">JCM17207_14440</name>
</gene>
<keyword evidence="2" id="KW-1185">Reference proteome</keyword>
<accession>A0AA37IZE6</accession>
<comment type="caution">
    <text evidence="1">The sequence shown here is derived from an EMBL/GenBank/DDBJ whole genome shotgun (WGS) entry which is preliminary data.</text>
</comment>
<organism evidence="1 2">
    <name type="scientific">Faecalibacterium gallinarum</name>
    <dbReference type="NCBI Taxonomy" id="2903556"/>
    <lineage>
        <taxon>Bacteria</taxon>
        <taxon>Bacillati</taxon>
        <taxon>Bacillota</taxon>
        <taxon>Clostridia</taxon>
        <taxon>Eubacteriales</taxon>
        <taxon>Oscillospiraceae</taxon>
        <taxon>Faecalibacterium</taxon>
    </lineage>
</organism>
<evidence type="ECO:0000313" key="2">
    <source>
        <dbReference type="Proteomes" id="UP001055185"/>
    </source>
</evidence>
<dbReference type="EMBL" id="BQKV01000044">
    <property type="protein sequence ID" value="GJN64819.1"/>
    <property type="molecule type" value="Genomic_DNA"/>
</dbReference>
<dbReference type="Proteomes" id="UP001055185">
    <property type="component" value="Unassembled WGS sequence"/>
</dbReference>
<evidence type="ECO:0000313" key="1">
    <source>
        <dbReference type="EMBL" id="GJN64819.1"/>
    </source>
</evidence>
<sequence length="59" mass="6689">MKFDECNHVSPDLYDDLDCAKKGRLNSYLQGMMQRECSCLELFGSGETNLQVSGVRNQI</sequence>
<reference evidence="1" key="1">
    <citation type="journal article" date="2022" name="Int. J. Syst. Evol. Microbiol.">
        <title>Genome-based, phenotypic and chemotaxonomic classification of Faecalibacterium strains: proposal of three novel species Faecalibacterium duncaniae sp. nov., Faecalibacterium hattorii sp. nov. and Faecalibacterium gallinarum sp. nov. .</title>
        <authorList>
            <person name="Sakamoto M."/>
            <person name="Sakurai N."/>
            <person name="Tanno H."/>
            <person name="Iino T."/>
            <person name="Ohkuma M."/>
            <person name="Endo A."/>
        </authorList>
    </citation>
    <scope>NUCLEOTIDE SEQUENCE</scope>
    <source>
        <strain evidence="1">JCM 17207</strain>
    </source>
</reference>
<name>A0AA37IZE6_9FIRM</name>
<proteinExistence type="predicted"/>
<protein>
    <submittedName>
        <fullName evidence="1">Uncharacterized protein</fullName>
    </submittedName>
</protein>